<name>A0A914Q9B0_9BILA</name>
<dbReference type="GO" id="GO:0003677">
    <property type="term" value="F:DNA binding"/>
    <property type="evidence" value="ECO:0007669"/>
    <property type="project" value="UniProtKB-KW"/>
</dbReference>
<evidence type="ECO:0000256" key="3">
    <source>
        <dbReference type="ARBA" id="ARBA00022723"/>
    </source>
</evidence>
<dbReference type="GO" id="GO:0046872">
    <property type="term" value="F:metal ion binding"/>
    <property type="evidence" value="ECO:0007669"/>
    <property type="project" value="UniProtKB-KW"/>
</dbReference>
<keyword evidence="3" id="KW-0479">Metal-binding</keyword>
<dbReference type="AlphaFoldDB" id="A0A914Q9B0"/>
<dbReference type="InterPro" id="IPR025554">
    <property type="entry name" value="DUF4140"/>
</dbReference>
<evidence type="ECO:0000256" key="4">
    <source>
        <dbReference type="ARBA" id="ARBA00022737"/>
    </source>
</evidence>
<dbReference type="Proteomes" id="UP000887578">
    <property type="component" value="Unplaced"/>
</dbReference>
<evidence type="ECO:0000256" key="1">
    <source>
        <dbReference type="ARBA" id="ARBA00004123"/>
    </source>
</evidence>
<dbReference type="WBParaSite" id="PDA_v2.g23739.t1">
    <property type="protein sequence ID" value="PDA_v2.g23739.t1"/>
    <property type="gene ID" value="PDA_v2.g23739"/>
</dbReference>
<dbReference type="InterPro" id="IPR037291">
    <property type="entry name" value="DUF4139"/>
</dbReference>
<evidence type="ECO:0000256" key="5">
    <source>
        <dbReference type="ARBA" id="ARBA00022833"/>
    </source>
</evidence>
<keyword evidence="7" id="KW-0804">Transcription</keyword>
<accession>A0A914Q9B0</accession>
<proteinExistence type="predicted"/>
<protein>
    <submittedName>
        <fullName evidence="12">DUF4139 domain-containing protein</fullName>
    </submittedName>
</protein>
<dbReference type="PANTHER" id="PTHR31005:SF8">
    <property type="entry name" value="DUF4139 DOMAIN-CONTAINING PROTEIN"/>
    <property type="match status" value="1"/>
</dbReference>
<dbReference type="InterPro" id="IPR000684">
    <property type="entry name" value="RNA_pol_II_repeat_euk"/>
</dbReference>
<evidence type="ECO:0000256" key="7">
    <source>
        <dbReference type="ARBA" id="ARBA00023163"/>
    </source>
</evidence>
<dbReference type="GO" id="GO:0006366">
    <property type="term" value="P:transcription by RNA polymerase II"/>
    <property type="evidence" value="ECO:0007669"/>
    <property type="project" value="InterPro"/>
</dbReference>
<keyword evidence="8" id="KW-0539">Nucleus</keyword>
<dbReference type="GO" id="GO:0005634">
    <property type="term" value="C:nucleus"/>
    <property type="evidence" value="ECO:0007669"/>
    <property type="project" value="UniProtKB-SubCell"/>
</dbReference>
<evidence type="ECO:0000256" key="6">
    <source>
        <dbReference type="ARBA" id="ARBA00023125"/>
    </source>
</evidence>
<evidence type="ECO:0000259" key="9">
    <source>
        <dbReference type="Pfam" id="PF13598"/>
    </source>
</evidence>
<keyword evidence="2" id="KW-0597">Phosphoprotein</keyword>
<sequence length="432" mass="48870">MSSQPSITTFFASEIPIKSVTVFTKGAEIHRTFTVFLKAGLNEIQIRNVVGSLQPNSIRVDGNGPATIHGVKTFNGFDKSEKYDSSKINDLQKKLKEIENQIEKEKYFIKIYDTQIHVLDNTLTGRILNQDSIDSLFEYHELKYIEAKTKAKEVQDRIYNFEMEKSNIKSELKKYEQKIITIMSIELENQKEIDDVEVELNLTINDIHEMQLSYFGNIKQETGENWDDVELSLSTAQPCLEGSLPKLGATVVRFHRRKQVKPYNRGNQNFSPSYSPCSPCYSPTSPGYAPTSPSYSPTSPTPPAKMKRIVTIAKENILSSIFTISNKKSISTGSTKYKVTVMVETFQAYLRYHCVPKKDTNVYLMATVINTSDYPILAGPATIYVNNSMTAKIKLDSVASGEKMECPLGVDKQVKVAYKPSKSFQSQWPFIF</sequence>
<dbReference type="NCBIfam" id="TIGR02231">
    <property type="entry name" value="mucoidy inhibitor MuiA family protein"/>
    <property type="match status" value="1"/>
</dbReference>
<feature type="domain" description="DUF4139" evidence="9">
    <location>
        <begin position="208"/>
        <end position="427"/>
    </location>
</feature>
<comment type="subcellular location">
    <subcellularLocation>
        <location evidence="1">Nucleus</location>
    </subcellularLocation>
</comment>
<dbReference type="PANTHER" id="PTHR31005">
    <property type="entry name" value="DUF4139 DOMAIN-CONTAINING PROTEIN"/>
    <property type="match status" value="1"/>
</dbReference>
<evidence type="ECO:0000313" key="11">
    <source>
        <dbReference type="Proteomes" id="UP000887578"/>
    </source>
</evidence>
<evidence type="ECO:0000256" key="8">
    <source>
        <dbReference type="ARBA" id="ARBA00023242"/>
    </source>
</evidence>
<evidence type="ECO:0000313" key="12">
    <source>
        <dbReference type="WBParaSite" id="PDA_v2.g23739.t1"/>
    </source>
</evidence>
<evidence type="ECO:0000259" key="10">
    <source>
        <dbReference type="Pfam" id="PF13600"/>
    </source>
</evidence>
<evidence type="ECO:0000256" key="2">
    <source>
        <dbReference type="ARBA" id="ARBA00022553"/>
    </source>
</evidence>
<keyword evidence="5" id="KW-0862">Zinc</keyword>
<dbReference type="PROSITE" id="PS00115">
    <property type="entry name" value="RNA_POL_II_REPEAT"/>
    <property type="match status" value="1"/>
</dbReference>
<keyword evidence="6" id="KW-0238">DNA-binding</keyword>
<feature type="domain" description="DUF4140" evidence="10">
    <location>
        <begin position="20"/>
        <end position="118"/>
    </location>
</feature>
<dbReference type="InterPro" id="IPR011935">
    <property type="entry name" value="CHP02231"/>
</dbReference>
<dbReference type="Pfam" id="PF13600">
    <property type="entry name" value="DUF4140"/>
    <property type="match status" value="1"/>
</dbReference>
<reference evidence="12" key="1">
    <citation type="submission" date="2022-11" db="UniProtKB">
        <authorList>
            <consortium name="WormBaseParasite"/>
        </authorList>
    </citation>
    <scope>IDENTIFICATION</scope>
</reference>
<keyword evidence="11" id="KW-1185">Reference proteome</keyword>
<organism evidence="11 12">
    <name type="scientific">Panagrolaimus davidi</name>
    <dbReference type="NCBI Taxonomy" id="227884"/>
    <lineage>
        <taxon>Eukaryota</taxon>
        <taxon>Metazoa</taxon>
        <taxon>Ecdysozoa</taxon>
        <taxon>Nematoda</taxon>
        <taxon>Chromadorea</taxon>
        <taxon>Rhabditida</taxon>
        <taxon>Tylenchina</taxon>
        <taxon>Panagrolaimomorpha</taxon>
        <taxon>Panagrolaimoidea</taxon>
        <taxon>Panagrolaimidae</taxon>
        <taxon>Panagrolaimus</taxon>
    </lineage>
</organism>
<dbReference type="Pfam" id="PF13598">
    <property type="entry name" value="DUF4139"/>
    <property type="match status" value="1"/>
</dbReference>
<keyword evidence="4" id="KW-0677">Repeat</keyword>